<feature type="domain" description="TrwC relaxase" evidence="2">
    <location>
        <begin position="12"/>
        <end position="346"/>
    </location>
</feature>
<evidence type="ECO:0000256" key="1">
    <source>
        <dbReference type="SAM" id="MobiDB-lite"/>
    </source>
</evidence>
<dbReference type="NCBIfam" id="NF041492">
    <property type="entry name" value="MobF"/>
    <property type="match status" value="1"/>
</dbReference>
<name>A0ABQ3EBH5_9ACTN</name>
<proteinExistence type="predicted"/>
<protein>
    <recommendedName>
        <fullName evidence="2">TrwC relaxase domain-containing protein</fullName>
    </recommendedName>
</protein>
<feature type="region of interest" description="Disordered" evidence="1">
    <location>
        <begin position="467"/>
        <end position="488"/>
    </location>
</feature>
<organism evidence="3 4">
    <name type="scientific">Streptomyces chryseus</name>
    <dbReference type="NCBI Taxonomy" id="68186"/>
    <lineage>
        <taxon>Bacteria</taxon>
        <taxon>Bacillati</taxon>
        <taxon>Actinomycetota</taxon>
        <taxon>Actinomycetes</taxon>
        <taxon>Kitasatosporales</taxon>
        <taxon>Streptomycetaceae</taxon>
        <taxon>Streptomyces</taxon>
    </lineage>
</organism>
<gene>
    <name evidence="3" type="ORF">GCM10010346_64780</name>
</gene>
<dbReference type="InterPro" id="IPR014862">
    <property type="entry name" value="TrwC"/>
</dbReference>
<feature type="compositionally biased region" description="Basic and acidic residues" evidence="1">
    <location>
        <begin position="620"/>
        <end position="636"/>
    </location>
</feature>
<dbReference type="Proteomes" id="UP000599437">
    <property type="component" value="Unassembled WGS sequence"/>
</dbReference>
<reference evidence="4" key="1">
    <citation type="journal article" date="2019" name="Int. J. Syst. Evol. Microbiol.">
        <title>The Global Catalogue of Microorganisms (GCM) 10K type strain sequencing project: providing services to taxonomists for standard genome sequencing and annotation.</title>
        <authorList>
            <consortium name="The Broad Institute Genomics Platform"/>
            <consortium name="The Broad Institute Genome Sequencing Center for Infectious Disease"/>
            <person name="Wu L."/>
            <person name="Ma J."/>
        </authorList>
    </citation>
    <scope>NUCLEOTIDE SEQUENCE [LARGE SCALE GENOMIC DNA]</scope>
    <source>
        <strain evidence="4">JCM 4737</strain>
    </source>
</reference>
<evidence type="ECO:0000313" key="4">
    <source>
        <dbReference type="Proteomes" id="UP000599437"/>
    </source>
</evidence>
<accession>A0ABQ3EBH5</accession>
<sequence>MACMMDIALITAGQMYRYYLRQVLVGDGRRPSRKSLRQAQQDAGVPAGRWMGQGLAALGLAVGQEVTEAQLRSLFGEGRHPDADRLVADQLAAGKKPAAARRAGALGRKVKVTGADLVFRPQVTLQLLWALGDEKTRKAIEAAHERAITVVLAWIEDDVAVIRYKAGGTERTRPAHGLAAARFRHYEARSGRPLLHDHVLLSLRGLRPDGVWGAVHSTALLESVVAASALYNEVVMMEACEALGLASEPRTVTAGRRPVMEVAGVPHELIRWTARRSEQIAACLTDLEHEYVTATDDDGNLKFAPVVSERARAKLNRIAARKTRPNKPRARSLAQLREDWQSSARAFLATGAHLIDSLLERARAAADAIRARVADVVDVALAAVAVTATVFVMNKDGYFHRRHLLAEARRHLALVQRGHRREPGLDEKIVDAALAEHCTDITEARTERGEEAGYRLYTARWAPAAPLPSRTPAAASGRDRKPAPDPAAPFLPMEPGEWDIPRVPLEHDRAVIAARVLTARLRTARRTGRPLYDATAHQPSPKQLLLFTREQPAAAKAGPAVDLAALRTDLEALGLTAEQLDYVGRAGQRLAALRKDAKERADRVAAESASSAQDAPAAHRQGEQHAHRQHPHEPGRGHGAPR</sequence>
<evidence type="ECO:0000313" key="3">
    <source>
        <dbReference type="EMBL" id="GHB32529.1"/>
    </source>
</evidence>
<dbReference type="EMBL" id="BMVO01000045">
    <property type="protein sequence ID" value="GHB32529.1"/>
    <property type="molecule type" value="Genomic_DNA"/>
</dbReference>
<feature type="compositionally biased region" description="Basic and acidic residues" evidence="1">
    <location>
        <begin position="596"/>
        <end position="605"/>
    </location>
</feature>
<dbReference type="Pfam" id="PF08751">
    <property type="entry name" value="TrwC"/>
    <property type="match status" value="1"/>
</dbReference>
<feature type="region of interest" description="Disordered" evidence="1">
    <location>
        <begin position="596"/>
        <end position="642"/>
    </location>
</feature>
<comment type="caution">
    <text evidence="3">The sequence shown here is derived from an EMBL/GenBank/DDBJ whole genome shotgun (WGS) entry which is preliminary data.</text>
</comment>
<keyword evidence="4" id="KW-1185">Reference proteome</keyword>
<evidence type="ECO:0000259" key="2">
    <source>
        <dbReference type="Pfam" id="PF08751"/>
    </source>
</evidence>
<dbReference type="SUPFAM" id="SSF55464">
    <property type="entry name" value="Origin of replication-binding domain, RBD-like"/>
    <property type="match status" value="1"/>
</dbReference>